<dbReference type="GO" id="GO:0005737">
    <property type="term" value="C:cytoplasm"/>
    <property type="evidence" value="ECO:0007669"/>
    <property type="project" value="TreeGrafter"/>
</dbReference>
<evidence type="ECO:0000256" key="4">
    <source>
        <dbReference type="ARBA" id="ARBA00022827"/>
    </source>
</evidence>
<dbReference type="STRING" id="2282107.A0A286UR62"/>
<dbReference type="InterPro" id="IPR006076">
    <property type="entry name" value="FAD-dep_OxRdtase"/>
</dbReference>
<dbReference type="Gene3D" id="3.40.50.720">
    <property type="entry name" value="NAD(P)-binding Rossmann-like Domain"/>
    <property type="match status" value="1"/>
</dbReference>
<dbReference type="OrthoDB" id="2015447at2759"/>
<keyword evidence="3" id="KW-0285">Flavoprotein</keyword>
<feature type="binding site" evidence="6">
    <location>
        <position position="337"/>
    </location>
    <ligand>
        <name>D-dopa</name>
        <dbReference type="ChEBI" id="CHEBI:149689"/>
    </ligand>
</feature>
<evidence type="ECO:0000256" key="3">
    <source>
        <dbReference type="ARBA" id="ARBA00022630"/>
    </source>
</evidence>
<dbReference type="PANTHER" id="PTHR11530">
    <property type="entry name" value="D-AMINO ACID OXIDASE"/>
    <property type="match status" value="1"/>
</dbReference>
<dbReference type="EMBL" id="NBII01000002">
    <property type="protein sequence ID" value="PAV22070.1"/>
    <property type="molecule type" value="Genomic_DNA"/>
</dbReference>
<comment type="caution">
    <text evidence="8">The sequence shown here is derived from an EMBL/GenBank/DDBJ whole genome shotgun (WGS) entry which is preliminary data.</text>
</comment>
<keyword evidence="5" id="KW-0560">Oxidoreductase</keyword>
<comment type="similarity">
    <text evidence="2">Belongs to the DAMOX/DASOX family.</text>
</comment>
<dbReference type="InParanoid" id="A0A286UR62"/>
<evidence type="ECO:0000259" key="7">
    <source>
        <dbReference type="Pfam" id="PF01266"/>
    </source>
</evidence>
<feature type="binding site" evidence="6">
    <location>
        <position position="198"/>
    </location>
    <ligand>
        <name>FAD</name>
        <dbReference type="ChEBI" id="CHEBI:57692"/>
    </ligand>
</feature>
<dbReference type="GO" id="GO:0019478">
    <property type="term" value="P:D-amino acid catabolic process"/>
    <property type="evidence" value="ECO:0007669"/>
    <property type="project" value="TreeGrafter"/>
</dbReference>
<dbReference type="GO" id="GO:0071949">
    <property type="term" value="F:FAD binding"/>
    <property type="evidence" value="ECO:0007669"/>
    <property type="project" value="InterPro"/>
</dbReference>
<feature type="binding site" evidence="6">
    <location>
        <position position="227"/>
    </location>
    <ligand>
        <name>FAD</name>
        <dbReference type="ChEBI" id="CHEBI:57692"/>
    </ligand>
</feature>
<name>A0A286UR62_9AGAM</name>
<feature type="binding site" evidence="6">
    <location>
        <position position="278"/>
    </location>
    <ligand>
        <name>D-dopa</name>
        <dbReference type="ChEBI" id="CHEBI:149689"/>
    </ligand>
</feature>
<proteinExistence type="inferred from homology"/>
<dbReference type="Pfam" id="PF01266">
    <property type="entry name" value="DAO"/>
    <property type="match status" value="1"/>
</dbReference>
<gene>
    <name evidence="8" type="ORF">PNOK_0202700</name>
</gene>
<accession>A0A286UR62</accession>
<evidence type="ECO:0000256" key="1">
    <source>
        <dbReference type="ARBA" id="ARBA00001974"/>
    </source>
</evidence>
<dbReference type="PANTHER" id="PTHR11530:SF11">
    <property type="entry name" value="D-ASPARTATE OXIDASE"/>
    <property type="match status" value="1"/>
</dbReference>
<dbReference type="GO" id="GO:0003884">
    <property type="term" value="F:D-amino-acid oxidase activity"/>
    <property type="evidence" value="ECO:0007669"/>
    <property type="project" value="InterPro"/>
</dbReference>
<organism evidence="8 9">
    <name type="scientific">Pyrrhoderma noxium</name>
    <dbReference type="NCBI Taxonomy" id="2282107"/>
    <lineage>
        <taxon>Eukaryota</taxon>
        <taxon>Fungi</taxon>
        <taxon>Dikarya</taxon>
        <taxon>Basidiomycota</taxon>
        <taxon>Agaricomycotina</taxon>
        <taxon>Agaricomycetes</taxon>
        <taxon>Hymenochaetales</taxon>
        <taxon>Hymenochaetaceae</taxon>
        <taxon>Pyrrhoderma</taxon>
    </lineage>
</organism>
<evidence type="ECO:0000313" key="9">
    <source>
        <dbReference type="Proteomes" id="UP000217199"/>
    </source>
</evidence>
<evidence type="ECO:0000256" key="6">
    <source>
        <dbReference type="PIRSR" id="PIRSR000189-1"/>
    </source>
</evidence>
<feature type="domain" description="FAD dependent oxidoreductase" evidence="7">
    <location>
        <begin position="11"/>
        <end position="398"/>
    </location>
</feature>
<evidence type="ECO:0000313" key="8">
    <source>
        <dbReference type="EMBL" id="PAV22070.1"/>
    </source>
</evidence>
<reference evidence="8 9" key="1">
    <citation type="journal article" date="2017" name="Mol. Ecol.">
        <title>Comparative and population genomic landscape of Phellinus noxius: A hypervariable fungus causing root rot in trees.</title>
        <authorList>
            <person name="Chung C.L."/>
            <person name="Lee T.J."/>
            <person name="Akiba M."/>
            <person name="Lee H.H."/>
            <person name="Kuo T.H."/>
            <person name="Liu D."/>
            <person name="Ke H.M."/>
            <person name="Yokoi T."/>
            <person name="Roa M.B."/>
            <person name="Lu M.J."/>
            <person name="Chang Y.Y."/>
            <person name="Ann P.J."/>
            <person name="Tsai J.N."/>
            <person name="Chen C.Y."/>
            <person name="Tzean S.S."/>
            <person name="Ota Y."/>
            <person name="Hattori T."/>
            <person name="Sahashi N."/>
            <person name="Liou R.F."/>
            <person name="Kikuchi T."/>
            <person name="Tsai I.J."/>
        </authorList>
    </citation>
    <scope>NUCLEOTIDE SEQUENCE [LARGE SCALE GENOMIC DNA]</scope>
    <source>
        <strain evidence="8 9">FFPRI411160</strain>
    </source>
</reference>
<dbReference type="Proteomes" id="UP000217199">
    <property type="component" value="Unassembled WGS sequence"/>
</dbReference>
<evidence type="ECO:0000256" key="5">
    <source>
        <dbReference type="ARBA" id="ARBA00023002"/>
    </source>
</evidence>
<dbReference type="PIRSF" id="PIRSF000189">
    <property type="entry name" value="D-aa_oxidase"/>
    <property type="match status" value="1"/>
</dbReference>
<comment type="cofactor">
    <cofactor evidence="1 6">
        <name>FAD</name>
        <dbReference type="ChEBI" id="CHEBI:57692"/>
    </cofactor>
</comment>
<dbReference type="AlphaFoldDB" id="A0A286UR62"/>
<evidence type="ECO:0000256" key="2">
    <source>
        <dbReference type="ARBA" id="ARBA00006730"/>
    </source>
</evidence>
<protein>
    <submittedName>
        <fullName evidence="8">FAD dependent oxidoreductase</fullName>
    </submittedName>
</protein>
<dbReference type="InterPro" id="IPR023209">
    <property type="entry name" value="DAO"/>
</dbReference>
<keyword evidence="9" id="KW-1185">Reference proteome</keyword>
<sequence length="403" mass="44220">MPGGDNKKRSVVVLGAGVIGLSIAHALTSETLAVHNDGNDDDDDVVLNLKGNSSRLKRLGRLQVTVVARELPEQHLFSQGWASPWAGANWSPIGPFSARQLKWEKACFEKLWSLIPTGQVKAFPSRVFYESIDSFDPNPWWKDIVRDFREIPKEELPARFQSGAGLAFTTISVLPKVYLKWLKDALEERGVKFIHKQVSSIEEAATLGNGGSGSGGSSEDLIVINATGLGAKSLIGVEDEAVYPIRGQTIIVHAPHVQEFLCVGLDDKSKKDSSVVTYIIPRPDGTCILGGTFQEHDTDLHVNHTTAQRIFEQCSSLEPKLKLSEGTRILSHNVGLRPSRRGGARVELEEIELPLKNPLVPFYGEETRVERKLKVIHAYGLGPAGYQASWGVAEEVVEIFSSI</sequence>
<dbReference type="SUPFAM" id="SSF51971">
    <property type="entry name" value="Nucleotide-binding domain"/>
    <property type="match status" value="1"/>
</dbReference>
<dbReference type="Gene3D" id="3.30.9.10">
    <property type="entry name" value="D-Amino Acid Oxidase, subunit A, domain 2"/>
    <property type="match status" value="1"/>
</dbReference>
<keyword evidence="4 6" id="KW-0274">FAD</keyword>
<dbReference type="SUPFAM" id="SSF54373">
    <property type="entry name" value="FAD-linked reductases, C-terminal domain"/>
    <property type="match status" value="1"/>
</dbReference>